<dbReference type="SUPFAM" id="SSF81296">
    <property type="entry name" value="E set domains"/>
    <property type="match status" value="1"/>
</dbReference>
<dbReference type="Proteomes" id="UP000194841">
    <property type="component" value="Unassembled WGS sequence"/>
</dbReference>
<evidence type="ECO:0000313" key="3">
    <source>
        <dbReference type="Proteomes" id="UP000194841"/>
    </source>
</evidence>
<dbReference type="Pfam" id="PF02922">
    <property type="entry name" value="CBM_48"/>
    <property type="match status" value="1"/>
</dbReference>
<dbReference type="GO" id="GO:0004553">
    <property type="term" value="F:hydrolase activity, hydrolyzing O-glycosyl compounds"/>
    <property type="evidence" value="ECO:0007669"/>
    <property type="project" value="InterPro"/>
</dbReference>
<comment type="caution">
    <text evidence="2">The sequence shown here is derived from an EMBL/GenBank/DDBJ whole genome shotgun (WGS) entry which is preliminary data.</text>
</comment>
<feature type="domain" description="Glycoside hydrolase family 13 N-terminal" evidence="1">
    <location>
        <begin position="13"/>
        <end position="82"/>
    </location>
</feature>
<dbReference type="OrthoDB" id="5451596at2"/>
<protein>
    <submittedName>
        <fullName evidence="2">1,4-alpha-glucan branching protein</fullName>
    </submittedName>
</protein>
<accession>A0A244CRC2</accession>
<reference evidence="2 3" key="1">
    <citation type="submission" date="2017-02" db="EMBL/GenBank/DDBJ databases">
        <title>Pseudoalteromonas ulvae TC14 Genome.</title>
        <authorList>
            <person name="Molmeret M."/>
        </authorList>
    </citation>
    <scope>NUCLEOTIDE SEQUENCE [LARGE SCALE GENOMIC DNA]</scope>
    <source>
        <strain evidence="2">TC14</strain>
    </source>
</reference>
<dbReference type="GO" id="GO:0005975">
    <property type="term" value="P:carbohydrate metabolic process"/>
    <property type="evidence" value="ECO:0007669"/>
    <property type="project" value="InterPro"/>
</dbReference>
<dbReference type="InterPro" id="IPR014756">
    <property type="entry name" value="Ig_E-set"/>
</dbReference>
<dbReference type="InterPro" id="IPR013783">
    <property type="entry name" value="Ig-like_fold"/>
</dbReference>
<proteinExistence type="predicted"/>
<name>A0A244CRC2_PSEDV</name>
<dbReference type="InterPro" id="IPR004193">
    <property type="entry name" value="Glyco_hydro_13_N"/>
</dbReference>
<organism evidence="2 3">
    <name type="scientific">Pseudoalteromonas ulvae</name>
    <dbReference type="NCBI Taxonomy" id="107327"/>
    <lineage>
        <taxon>Bacteria</taxon>
        <taxon>Pseudomonadati</taxon>
        <taxon>Pseudomonadota</taxon>
        <taxon>Gammaproteobacteria</taxon>
        <taxon>Alteromonadales</taxon>
        <taxon>Pseudoalteromonadaceae</taxon>
        <taxon>Pseudoalteromonas</taxon>
    </lineage>
</organism>
<keyword evidence="3" id="KW-1185">Reference proteome</keyword>
<evidence type="ECO:0000313" key="2">
    <source>
        <dbReference type="EMBL" id="OUL58173.1"/>
    </source>
</evidence>
<dbReference type="AlphaFoldDB" id="A0A244CRC2"/>
<dbReference type="CDD" id="cd07184">
    <property type="entry name" value="E_set_Isoamylase_like_N"/>
    <property type="match status" value="1"/>
</dbReference>
<evidence type="ECO:0000259" key="1">
    <source>
        <dbReference type="Pfam" id="PF02922"/>
    </source>
</evidence>
<sequence length="99" mass="11620">MLTKRFFKTKAEAEVTFELSASDAKQVALVAEFNDWQPLPMKFVKKEKVYRTKVRLPLEQQFHFRYLINEETWENDHQADAYLPNSFGSENSVVSTVQC</sequence>
<dbReference type="Gene3D" id="2.60.40.10">
    <property type="entry name" value="Immunoglobulins"/>
    <property type="match status" value="1"/>
</dbReference>
<dbReference type="RefSeq" id="WP_086743481.1">
    <property type="nucleotide sequence ID" value="NZ_MWPV01000002.1"/>
</dbReference>
<dbReference type="EMBL" id="MWPV01000002">
    <property type="protein sequence ID" value="OUL58173.1"/>
    <property type="molecule type" value="Genomic_DNA"/>
</dbReference>
<gene>
    <name evidence="2" type="ORF">B1199_07410</name>
</gene>